<dbReference type="Gene3D" id="2.60.120.260">
    <property type="entry name" value="Galactose-binding domain-like"/>
    <property type="match status" value="1"/>
</dbReference>
<dbReference type="EMBL" id="BAZW01000080">
    <property type="protein sequence ID" value="GAO27643.1"/>
    <property type="molecule type" value="Genomic_DNA"/>
</dbReference>
<dbReference type="Pfam" id="PF18962">
    <property type="entry name" value="Por_Secre_tail"/>
    <property type="match status" value="1"/>
</dbReference>
<gene>
    <name evidence="3" type="ORF">JCM15548_14481</name>
</gene>
<dbReference type="OrthoDB" id="5294031at2"/>
<comment type="caution">
    <text evidence="3">The sequence shown here is derived from an EMBL/GenBank/DDBJ whole genome shotgun (WGS) entry which is preliminary data.</text>
</comment>
<dbReference type="NCBIfam" id="TIGR04183">
    <property type="entry name" value="Por_Secre_tail"/>
    <property type="match status" value="1"/>
</dbReference>
<dbReference type="Proteomes" id="UP000032900">
    <property type="component" value="Unassembled WGS sequence"/>
</dbReference>
<accession>A0A0E9LQR6</accession>
<dbReference type="AlphaFoldDB" id="A0A0E9LQR6"/>
<evidence type="ECO:0000256" key="1">
    <source>
        <dbReference type="ARBA" id="ARBA00022729"/>
    </source>
</evidence>
<dbReference type="STRING" id="1236989.JCM15548_14481"/>
<dbReference type="SUPFAM" id="SSF49785">
    <property type="entry name" value="Galactose-binding domain-like"/>
    <property type="match status" value="1"/>
</dbReference>
<dbReference type="RefSeq" id="WP_062128579.1">
    <property type="nucleotide sequence ID" value="NZ_BAZW01000080.1"/>
</dbReference>
<keyword evidence="1" id="KW-0732">Signal</keyword>
<dbReference type="InterPro" id="IPR005084">
    <property type="entry name" value="CBM6"/>
</dbReference>
<evidence type="ECO:0000259" key="2">
    <source>
        <dbReference type="PROSITE" id="PS51175"/>
    </source>
</evidence>
<reference evidence="3 4" key="1">
    <citation type="journal article" date="2015" name="Microbes Environ.">
        <title>Distribution and evolution of nitrogen fixation genes in the phylum bacteroidetes.</title>
        <authorList>
            <person name="Inoue J."/>
            <person name="Oshima K."/>
            <person name="Suda W."/>
            <person name="Sakamoto M."/>
            <person name="Iino T."/>
            <person name="Noda S."/>
            <person name="Hongoh Y."/>
            <person name="Hattori M."/>
            <person name="Ohkuma M."/>
        </authorList>
    </citation>
    <scope>NUCLEOTIDE SEQUENCE [LARGE SCALE GENOMIC DNA]</scope>
    <source>
        <strain evidence="3">JCM 15548</strain>
    </source>
</reference>
<keyword evidence="4" id="KW-1185">Reference proteome</keyword>
<dbReference type="Gene3D" id="2.60.40.3080">
    <property type="match status" value="1"/>
</dbReference>
<name>A0A0E9LQR6_9BACT</name>
<evidence type="ECO:0000313" key="4">
    <source>
        <dbReference type="Proteomes" id="UP000032900"/>
    </source>
</evidence>
<evidence type="ECO:0000313" key="3">
    <source>
        <dbReference type="EMBL" id="GAO27643.1"/>
    </source>
</evidence>
<sequence length="335" mass="37763">MAIDQVDFEAVAAATSYEGDKIYLSLNAAVSESAIISVDDFSVYNRTQPLQIERIVRSASSDKILEIAMVDRMYYGDLIILNYSGTSAEDIYQRPLTQFSVLEVINNMPTRLQLPGRVKIQDYYYQEGLSFEQTEDAANPGGLNFGYTDNGDFIDFLVTIKEEGTFAFNYSIAATASNGRFEVQLLDVNNLKQVVGSYPVPSTGGWQSWRVENEEITLPAGHYTLRIYVASKEFNMSWFEIKERSASSLNDTRMNPMRIYPNPCSQYFQLSFNQDLIDAKVDVYNLSGKVVKSKMIDARADRAYTFDTSAWHSGMYFIQVTSEGSTHASKLMVAH</sequence>
<dbReference type="InterPro" id="IPR026444">
    <property type="entry name" value="Secre_tail"/>
</dbReference>
<feature type="domain" description="CBM6" evidence="2">
    <location>
        <begin position="116"/>
        <end position="242"/>
    </location>
</feature>
<dbReference type="PROSITE" id="PS51175">
    <property type="entry name" value="CBM6"/>
    <property type="match status" value="1"/>
</dbReference>
<dbReference type="InterPro" id="IPR008979">
    <property type="entry name" value="Galactose-bd-like_sf"/>
</dbReference>
<proteinExistence type="predicted"/>
<dbReference type="Pfam" id="PF03422">
    <property type="entry name" value="CBM_6"/>
    <property type="match status" value="1"/>
</dbReference>
<protein>
    <recommendedName>
        <fullName evidence="2">CBM6 domain-containing protein</fullName>
    </recommendedName>
</protein>
<dbReference type="CDD" id="cd04080">
    <property type="entry name" value="CBM6_cellulase-like"/>
    <property type="match status" value="1"/>
</dbReference>
<dbReference type="InterPro" id="IPR006584">
    <property type="entry name" value="Cellulose-bd_IV"/>
</dbReference>
<dbReference type="SMART" id="SM00606">
    <property type="entry name" value="CBD_IV"/>
    <property type="match status" value="1"/>
</dbReference>
<dbReference type="GO" id="GO:0030246">
    <property type="term" value="F:carbohydrate binding"/>
    <property type="evidence" value="ECO:0007669"/>
    <property type="project" value="InterPro"/>
</dbReference>
<organism evidence="3 4">
    <name type="scientific">Geofilum rubicundum JCM 15548</name>
    <dbReference type="NCBI Taxonomy" id="1236989"/>
    <lineage>
        <taxon>Bacteria</taxon>
        <taxon>Pseudomonadati</taxon>
        <taxon>Bacteroidota</taxon>
        <taxon>Bacteroidia</taxon>
        <taxon>Marinilabiliales</taxon>
        <taxon>Marinilabiliaceae</taxon>
        <taxon>Geofilum</taxon>
    </lineage>
</organism>